<dbReference type="HOGENOM" id="CLU_2711812_0_0_1"/>
<dbReference type="OrthoDB" id="406156at2759"/>
<name>A0A0C9U637_SPHS4</name>
<evidence type="ECO:0000313" key="2">
    <source>
        <dbReference type="EMBL" id="KIJ24587.1"/>
    </source>
</evidence>
<dbReference type="AlphaFoldDB" id="A0A0C9U637"/>
<sequence length="82" mass="9289">MPVPMLAIPPFPDNVPTHPLRVIDYQLIKAQNEKEMESLWEAAKSLGLWYLKNNGADDEVDAMFDLDAEIIAVPSVEKMEFT</sequence>
<accession>A0A0C9U637</accession>
<proteinExistence type="predicted"/>
<evidence type="ECO:0000313" key="3">
    <source>
        <dbReference type="Proteomes" id="UP000054279"/>
    </source>
</evidence>
<dbReference type="SUPFAM" id="SSF51197">
    <property type="entry name" value="Clavaminate synthase-like"/>
    <property type="match status" value="1"/>
</dbReference>
<dbReference type="Gene3D" id="2.60.120.330">
    <property type="entry name" value="B-lactam Antibiotic, Isopenicillin N Synthase, Chain"/>
    <property type="match status" value="1"/>
</dbReference>
<organism evidence="2 3">
    <name type="scientific">Sphaerobolus stellatus (strain SS14)</name>
    <dbReference type="NCBI Taxonomy" id="990650"/>
    <lineage>
        <taxon>Eukaryota</taxon>
        <taxon>Fungi</taxon>
        <taxon>Dikarya</taxon>
        <taxon>Basidiomycota</taxon>
        <taxon>Agaricomycotina</taxon>
        <taxon>Agaricomycetes</taxon>
        <taxon>Phallomycetidae</taxon>
        <taxon>Geastrales</taxon>
        <taxon>Sphaerobolaceae</taxon>
        <taxon>Sphaerobolus</taxon>
    </lineage>
</organism>
<dbReference type="Proteomes" id="UP000054279">
    <property type="component" value="Unassembled WGS sequence"/>
</dbReference>
<dbReference type="EMBL" id="KN837474">
    <property type="protein sequence ID" value="KIJ24587.1"/>
    <property type="molecule type" value="Genomic_DNA"/>
</dbReference>
<dbReference type="Pfam" id="PF14226">
    <property type="entry name" value="DIOX_N"/>
    <property type="match status" value="1"/>
</dbReference>
<gene>
    <name evidence="2" type="ORF">M422DRAFT_274584</name>
</gene>
<keyword evidence="3" id="KW-1185">Reference proteome</keyword>
<dbReference type="InterPro" id="IPR027443">
    <property type="entry name" value="IPNS-like_sf"/>
</dbReference>
<evidence type="ECO:0000259" key="1">
    <source>
        <dbReference type="Pfam" id="PF14226"/>
    </source>
</evidence>
<dbReference type="InterPro" id="IPR026992">
    <property type="entry name" value="DIOX_N"/>
</dbReference>
<feature type="domain" description="Non-haem dioxygenase N-terminal" evidence="1">
    <location>
        <begin position="22"/>
        <end position="81"/>
    </location>
</feature>
<reference evidence="2 3" key="1">
    <citation type="submission" date="2014-06" db="EMBL/GenBank/DDBJ databases">
        <title>Evolutionary Origins and Diversification of the Mycorrhizal Mutualists.</title>
        <authorList>
            <consortium name="DOE Joint Genome Institute"/>
            <consortium name="Mycorrhizal Genomics Consortium"/>
            <person name="Kohler A."/>
            <person name="Kuo A."/>
            <person name="Nagy L.G."/>
            <person name="Floudas D."/>
            <person name="Copeland A."/>
            <person name="Barry K.W."/>
            <person name="Cichocki N."/>
            <person name="Veneault-Fourrey C."/>
            <person name="LaButti K."/>
            <person name="Lindquist E.A."/>
            <person name="Lipzen A."/>
            <person name="Lundell T."/>
            <person name="Morin E."/>
            <person name="Murat C."/>
            <person name="Riley R."/>
            <person name="Ohm R."/>
            <person name="Sun H."/>
            <person name="Tunlid A."/>
            <person name="Henrissat B."/>
            <person name="Grigoriev I.V."/>
            <person name="Hibbett D.S."/>
            <person name="Martin F."/>
        </authorList>
    </citation>
    <scope>NUCLEOTIDE SEQUENCE [LARGE SCALE GENOMIC DNA]</scope>
    <source>
        <strain evidence="2 3">SS14</strain>
    </source>
</reference>
<protein>
    <recommendedName>
        <fullName evidence="1">Non-haem dioxygenase N-terminal domain-containing protein</fullName>
    </recommendedName>
</protein>